<name>A0A4Z1EMT0_9HELO</name>
<protein>
    <submittedName>
        <fullName evidence="1">Uncharacterized protein</fullName>
    </submittedName>
</protein>
<proteinExistence type="predicted"/>
<keyword evidence="2" id="KW-1185">Reference proteome</keyword>
<evidence type="ECO:0000313" key="2">
    <source>
        <dbReference type="Proteomes" id="UP000297777"/>
    </source>
</evidence>
<dbReference type="EMBL" id="PQXH01000105">
    <property type="protein sequence ID" value="TGO11653.1"/>
    <property type="molecule type" value="Genomic_DNA"/>
</dbReference>
<reference evidence="1 2" key="1">
    <citation type="submission" date="2017-12" db="EMBL/GenBank/DDBJ databases">
        <title>Comparative genomics of Botrytis spp.</title>
        <authorList>
            <person name="Valero-Jimenez C.A."/>
            <person name="Tapia P."/>
            <person name="Veloso J."/>
            <person name="Silva-Moreno E."/>
            <person name="Staats M."/>
            <person name="Valdes J.H."/>
            <person name="Van Kan J.A.L."/>
        </authorList>
    </citation>
    <scope>NUCLEOTIDE SEQUENCE [LARGE SCALE GENOMIC DNA]</scope>
    <source>
        <strain evidence="1 2">Bt9001</strain>
    </source>
</reference>
<accession>A0A4Z1EMT0</accession>
<evidence type="ECO:0000313" key="1">
    <source>
        <dbReference type="EMBL" id="TGO11653.1"/>
    </source>
</evidence>
<organism evidence="1 2">
    <name type="scientific">Botrytis tulipae</name>
    <dbReference type="NCBI Taxonomy" id="87230"/>
    <lineage>
        <taxon>Eukaryota</taxon>
        <taxon>Fungi</taxon>
        <taxon>Dikarya</taxon>
        <taxon>Ascomycota</taxon>
        <taxon>Pezizomycotina</taxon>
        <taxon>Leotiomycetes</taxon>
        <taxon>Helotiales</taxon>
        <taxon>Sclerotiniaceae</taxon>
        <taxon>Botrytis</taxon>
    </lineage>
</organism>
<sequence>MPDDILAFLALPSLKEFKCTSSPLFHDRNLITSPTRPIVRSQITTVFLDDSVFNVTPVYPILKPFVHLESFAYWQPFDGDSPVSLEKLFEASSVSKSSYLSTASDVPGSIEVRGLCEV</sequence>
<dbReference type="AlphaFoldDB" id="A0A4Z1EMT0"/>
<dbReference type="Proteomes" id="UP000297777">
    <property type="component" value="Unassembled WGS sequence"/>
</dbReference>
<comment type="caution">
    <text evidence="1">The sequence shown here is derived from an EMBL/GenBank/DDBJ whole genome shotgun (WGS) entry which is preliminary data.</text>
</comment>
<gene>
    <name evidence="1" type="ORF">BTUL_0105g00430</name>
</gene>